<organism evidence="5 6">
    <name type="scientific">Nicoliella lavandulae</name>
    <dbReference type="NCBI Taxonomy" id="3082954"/>
    <lineage>
        <taxon>Bacteria</taxon>
        <taxon>Bacillati</taxon>
        <taxon>Bacillota</taxon>
        <taxon>Bacilli</taxon>
        <taxon>Lactobacillales</taxon>
        <taxon>Lactobacillaceae</taxon>
        <taxon>Nicoliella</taxon>
    </lineage>
</organism>
<evidence type="ECO:0000256" key="1">
    <source>
        <dbReference type="ARBA" id="ARBA00022729"/>
    </source>
</evidence>
<evidence type="ECO:0000256" key="2">
    <source>
        <dbReference type="SAM" id="SignalP"/>
    </source>
</evidence>
<accession>A0ABU8SKG9</accession>
<feature type="domain" description="Solute-binding protein family 3/N-terminal" evidence="3">
    <location>
        <begin position="44"/>
        <end position="272"/>
    </location>
</feature>
<dbReference type="Pfam" id="PF00497">
    <property type="entry name" value="SBP_bac_3"/>
    <property type="match status" value="1"/>
</dbReference>
<feature type="signal peptide" evidence="2">
    <location>
        <begin position="1"/>
        <end position="21"/>
    </location>
</feature>
<proteinExistence type="predicted"/>
<feature type="domain" description="Ionotropic glutamate receptor C-terminal" evidence="4">
    <location>
        <begin position="44"/>
        <end position="271"/>
    </location>
</feature>
<sequence>MKKIWKWLSILLIGVSIVSLSGCQSVTQRANTENTWDKIKAKKEVVIGLDDSFVPFGFETKSGKITGYDIDLARAVFKQYGIKVNFQPIDWSMNVTELRNGTIDLIWNGLTITSERKKNIAFSEPYLYNDQELVTLKSSNIKSFNDMKGKELGTQTGSAEIISLDQQPNLLKNKIKNKQPILYDSFTDAFIDLNAKRVSGLLIDSTYANYYMQHSGANHQYSTYVGAFPKSSFAVGMRKGDVTLRQKVNAALNKMAKDGQLKQITKKWFGDKYDSPLLNKYDK</sequence>
<dbReference type="PANTHER" id="PTHR35936:SF34">
    <property type="entry name" value="ABC TRANSPORTER EXTRACELLULAR-BINDING PROTEIN YCKB-RELATED"/>
    <property type="match status" value="1"/>
</dbReference>
<evidence type="ECO:0000259" key="4">
    <source>
        <dbReference type="SMART" id="SM00079"/>
    </source>
</evidence>
<name>A0ABU8SKG9_9LACO</name>
<dbReference type="SMART" id="SM00062">
    <property type="entry name" value="PBPb"/>
    <property type="match status" value="1"/>
</dbReference>
<evidence type="ECO:0000259" key="3">
    <source>
        <dbReference type="SMART" id="SM00062"/>
    </source>
</evidence>
<dbReference type="InterPro" id="IPR001320">
    <property type="entry name" value="Iontro_rcpt_C"/>
</dbReference>
<evidence type="ECO:0000313" key="6">
    <source>
        <dbReference type="Proteomes" id="UP001370590"/>
    </source>
</evidence>
<evidence type="ECO:0000313" key="5">
    <source>
        <dbReference type="EMBL" id="MEJ6400400.1"/>
    </source>
</evidence>
<dbReference type="PANTHER" id="PTHR35936">
    <property type="entry name" value="MEMBRANE-BOUND LYTIC MUREIN TRANSGLYCOSYLASE F"/>
    <property type="match status" value="1"/>
</dbReference>
<dbReference type="SMART" id="SM00079">
    <property type="entry name" value="PBPe"/>
    <property type="match status" value="1"/>
</dbReference>
<dbReference type="PROSITE" id="PS51257">
    <property type="entry name" value="PROKAR_LIPOPROTEIN"/>
    <property type="match status" value="1"/>
</dbReference>
<dbReference type="Gene3D" id="3.40.190.10">
    <property type="entry name" value="Periplasmic binding protein-like II"/>
    <property type="match status" value="2"/>
</dbReference>
<dbReference type="EMBL" id="JAWMWH010000001">
    <property type="protein sequence ID" value="MEJ6400400.1"/>
    <property type="molecule type" value="Genomic_DNA"/>
</dbReference>
<keyword evidence="1 2" id="KW-0732">Signal</keyword>
<comment type="caution">
    <text evidence="5">The sequence shown here is derived from an EMBL/GenBank/DDBJ whole genome shotgun (WGS) entry which is preliminary data.</text>
</comment>
<keyword evidence="6" id="KW-1185">Reference proteome</keyword>
<dbReference type="SUPFAM" id="SSF53850">
    <property type="entry name" value="Periplasmic binding protein-like II"/>
    <property type="match status" value="1"/>
</dbReference>
<reference evidence="5 6" key="1">
    <citation type="submission" date="2023-10" db="EMBL/GenBank/DDBJ databases">
        <title>Nicoliella lavandulae sp. nov. isolated from Lavandula angustifolia flowers.</title>
        <authorList>
            <person name="Alcantara C."/>
            <person name="Zuniga M."/>
            <person name="Landete J.M."/>
            <person name="Monedero V."/>
        </authorList>
    </citation>
    <scope>NUCLEOTIDE SEQUENCE [LARGE SCALE GENOMIC DNA]</scope>
    <source>
        <strain evidence="5 6">Es01</strain>
    </source>
</reference>
<gene>
    <name evidence="5" type="ORF">R4146_04345</name>
</gene>
<feature type="chain" id="PRO_5046709589" evidence="2">
    <location>
        <begin position="22"/>
        <end position="283"/>
    </location>
</feature>
<dbReference type="CDD" id="cd00996">
    <property type="entry name" value="PBP2_AatB_like"/>
    <property type="match status" value="1"/>
</dbReference>
<dbReference type="RefSeq" id="WP_339960210.1">
    <property type="nucleotide sequence ID" value="NZ_JAWMWH010000001.1"/>
</dbReference>
<protein>
    <submittedName>
        <fullName evidence="5">Amino acid ABC transporter substrate-binding protein</fullName>
    </submittedName>
</protein>
<dbReference type="InterPro" id="IPR001638">
    <property type="entry name" value="Solute-binding_3/MltF_N"/>
</dbReference>
<dbReference type="Proteomes" id="UP001370590">
    <property type="component" value="Unassembled WGS sequence"/>
</dbReference>